<proteinExistence type="predicted"/>
<evidence type="ECO:0000313" key="1">
    <source>
        <dbReference type="EMBL" id="GAA4578407.1"/>
    </source>
</evidence>
<protein>
    <submittedName>
        <fullName evidence="1">Uncharacterized protein</fullName>
    </submittedName>
</protein>
<dbReference type="Proteomes" id="UP001500307">
    <property type="component" value="Unassembled WGS sequence"/>
</dbReference>
<reference evidence="2" key="1">
    <citation type="journal article" date="2019" name="Int. J. Syst. Evol. Microbiol.">
        <title>The Global Catalogue of Microorganisms (GCM) 10K type strain sequencing project: providing services to taxonomists for standard genome sequencing and annotation.</title>
        <authorList>
            <consortium name="The Broad Institute Genomics Platform"/>
            <consortium name="The Broad Institute Genome Sequencing Center for Infectious Disease"/>
            <person name="Wu L."/>
            <person name="Ma J."/>
        </authorList>
    </citation>
    <scope>NUCLEOTIDE SEQUENCE [LARGE SCALE GENOMIC DNA]</scope>
    <source>
        <strain evidence="2">JCM 3175</strain>
    </source>
</reference>
<evidence type="ECO:0000313" key="2">
    <source>
        <dbReference type="Proteomes" id="UP001500307"/>
    </source>
</evidence>
<gene>
    <name evidence="1" type="ORF">GCM10023176_54230</name>
</gene>
<organism evidence="1 2">
    <name type="scientific">Micromonospora coerulea</name>
    <dbReference type="NCBI Taxonomy" id="47856"/>
    <lineage>
        <taxon>Bacteria</taxon>
        <taxon>Bacillati</taxon>
        <taxon>Actinomycetota</taxon>
        <taxon>Actinomycetes</taxon>
        <taxon>Micromonosporales</taxon>
        <taxon>Micromonosporaceae</taxon>
        <taxon>Micromonospora</taxon>
    </lineage>
</organism>
<accession>A0ABP8T315</accession>
<dbReference type="EMBL" id="BAABGU010000041">
    <property type="protein sequence ID" value="GAA4578407.1"/>
    <property type="molecule type" value="Genomic_DNA"/>
</dbReference>
<keyword evidence="2" id="KW-1185">Reference proteome</keyword>
<comment type="caution">
    <text evidence="1">The sequence shown here is derived from an EMBL/GenBank/DDBJ whole genome shotgun (WGS) entry which is preliminary data.</text>
</comment>
<name>A0ABP8T315_9ACTN</name>
<sequence>MLVAVEKIARFPGCPVLAQVRTSIGHTAVRWCGEPDAPAGQYHVEWEIDEEISGLGTPSRLPKPLPDYSRAVTASSFAVGWSSPPTVWGSSTSTAH</sequence>